<name>A0A8J1XZV2_OWEFU</name>
<organism evidence="2 3">
    <name type="scientific">Owenia fusiformis</name>
    <name type="common">Polychaete worm</name>
    <dbReference type="NCBI Taxonomy" id="6347"/>
    <lineage>
        <taxon>Eukaryota</taxon>
        <taxon>Metazoa</taxon>
        <taxon>Spiralia</taxon>
        <taxon>Lophotrochozoa</taxon>
        <taxon>Annelida</taxon>
        <taxon>Polychaeta</taxon>
        <taxon>Sedentaria</taxon>
        <taxon>Canalipalpata</taxon>
        <taxon>Sabellida</taxon>
        <taxon>Oweniida</taxon>
        <taxon>Oweniidae</taxon>
        <taxon>Owenia</taxon>
    </lineage>
</organism>
<dbReference type="Pfam" id="PF02017">
    <property type="entry name" value="CIDE-N"/>
    <property type="match status" value="1"/>
</dbReference>
<reference evidence="2" key="1">
    <citation type="submission" date="2022-03" db="EMBL/GenBank/DDBJ databases">
        <authorList>
            <person name="Martin C."/>
        </authorList>
    </citation>
    <scope>NUCLEOTIDE SEQUENCE</scope>
</reference>
<accession>A0A8J1XZV2</accession>
<dbReference type="OrthoDB" id="9387550at2759"/>
<dbReference type="GO" id="GO:0006915">
    <property type="term" value="P:apoptotic process"/>
    <property type="evidence" value="ECO:0007669"/>
    <property type="project" value="UniProtKB-UniRule"/>
</dbReference>
<dbReference type="GO" id="GO:0042981">
    <property type="term" value="P:regulation of apoptotic process"/>
    <property type="evidence" value="ECO:0007669"/>
    <property type="project" value="TreeGrafter"/>
</dbReference>
<dbReference type="AlphaFoldDB" id="A0A8J1XZV2"/>
<dbReference type="CDD" id="cd01615">
    <property type="entry name" value="CIDE_N"/>
    <property type="match status" value="1"/>
</dbReference>
<gene>
    <name evidence="2" type="ORF">OFUS_LOCUS1380</name>
</gene>
<dbReference type="PANTHER" id="PTHR12306">
    <property type="entry name" value="CELL DEATH ACTIVATOR CIDE"/>
    <property type="match status" value="1"/>
</dbReference>
<dbReference type="EMBL" id="CAIIXF020000001">
    <property type="protein sequence ID" value="CAH1773843.1"/>
    <property type="molecule type" value="Genomic_DNA"/>
</dbReference>
<dbReference type="Gene3D" id="3.10.20.10">
    <property type="match status" value="1"/>
</dbReference>
<keyword evidence="1" id="KW-0053">Apoptosis</keyword>
<dbReference type="Proteomes" id="UP000749559">
    <property type="component" value="Unassembled WGS sequence"/>
</dbReference>
<dbReference type="SMART" id="SM00266">
    <property type="entry name" value="CAD"/>
    <property type="match status" value="1"/>
</dbReference>
<dbReference type="Pfam" id="PF09033">
    <property type="entry name" value="DFF-C"/>
    <property type="match status" value="1"/>
</dbReference>
<dbReference type="PROSITE" id="PS51135">
    <property type="entry name" value="CIDE_N"/>
    <property type="match status" value="1"/>
</dbReference>
<evidence type="ECO:0000313" key="2">
    <source>
        <dbReference type="EMBL" id="CAH1773843.1"/>
    </source>
</evidence>
<evidence type="ECO:0000313" key="3">
    <source>
        <dbReference type="Proteomes" id="UP000749559"/>
    </source>
</evidence>
<evidence type="ECO:0000256" key="1">
    <source>
        <dbReference type="ARBA" id="ARBA00022703"/>
    </source>
</evidence>
<dbReference type="SUPFAM" id="SSF54277">
    <property type="entry name" value="CAD &amp; PB1 domains"/>
    <property type="match status" value="1"/>
</dbReference>
<keyword evidence="3" id="KW-1185">Reference proteome</keyword>
<sequence length="206" mass="23066">MSERRPFKVWNAERTIKKSVTATNLDNLKQKACDKLDIDGNVRVVLEADGTEVDDDDYFSFVEANSTLMLLKDGESWKPEGMEARGQDVTDFMVTDGVESDGVGTGALLKVQSLADTLRSDISRIITFSSEEMQAIIDTPRQHLAGLLNDPNMAKAVQETCQEHLDNREQTKEAMDLLQLYHKAKQHKLQHNNDNSAAKKPKLDTS</sequence>
<dbReference type="Gene3D" id="1.10.1490.10">
    <property type="entry name" value="C-terminal domain of DFF45/ICAD (DFF-C domain)"/>
    <property type="match status" value="1"/>
</dbReference>
<proteinExistence type="predicted"/>
<dbReference type="InterPro" id="IPR015121">
    <property type="entry name" value="DNA_fragmentation_mid_dom"/>
</dbReference>
<protein>
    <submittedName>
        <fullName evidence="2">Uncharacterized protein</fullName>
    </submittedName>
</protein>
<dbReference type="InterPro" id="IPR003508">
    <property type="entry name" value="CIDE-N_dom"/>
</dbReference>
<comment type="caution">
    <text evidence="2">The sequence shown here is derived from an EMBL/GenBank/DDBJ whole genome shotgun (WGS) entry which is preliminary data.</text>
</comment>
<dbReference type="PANTHER" id="PTHR12306:SF15">
    <property type="entry name" value="DNAATION FACTOR-RELATED PROTEIN 1, ISOFORM B-RELATED"/>
    <property type="match status" value="1"/>
</dbReference>